<evidence type="ECO:0000256" key="6">
    <source>
        <dbReference type="PROSITE-ProRule" id="PRU00277"/>
    </source>
</evidence>
<accession>A0A2A4Z7U0</accession>
<proteinExistence type="inferred from homology"/>
<organism evidence="9">
    <name type="scientific">OCS116 cluster bacterium</name>
    <dbReference type="NCBI Taxonomy" id="2030921"/>
    <lineage>
        <taxon>Bacteria</taxon>
        <taxon>Pseudomonadati</taxon>
        <taxon>Pseudomonadota</taxon>
        <taxon>Alphaproteobacteria</taxon>
        <taxon>OCS116 cluster</taxon>
    </lineage>
</organism>
<dbReference type="Pfam" id="PF01346">
    <property type="entry name" value="FKBP_N"/>
    <property type="match status" value="1"/>
</dbReference>
<dbReference type="EC" id="5.2.1.8" evidence="7"/>
<sequence>MTTSALGADMKTNEEIASYSIGHNIGNQVKGEQNVFKVDIELVMQGLKDGFEGVDSPLSGEQITTAFEYIQKLTEEKTAEAAKAASAVNDNYLAENGKKDGVTTLPSGLQYEVMTKGEGTVKPTPADQVKTHYHGMLTDGTVFDSSVARGEPITFPVTGVIKGWVEALQLMVEGDKWKLTVPAELAYGAQAQGQIPANSVLIFEVELIEIVK</sequence>
<comment type="caution">
    <text evidence="9">The sequence shown here is derived from an EMBL/GenBank/DDBJ whole genome shotgun (WGS) entry which is preliminary data.</text>
</comment>
<dbReference type="SUPFAM" id="SSF54534">
    <property type="entry name" value="FKBP-like"/>
    <property type="match status" value="1"/>
</dbReference>
<evidence type="ECO:0000313" key="9">
    <source>
        <dbReference type="EMBL" id="PCJ02616.1"/>
    </source>
</evidence>
<evidence type="ECO:0000256" key="4">
    <source>
        <dbReference type="ARBA" id="ARBA00023110"/>
    </source>
</evidence>
<keyword evidence="5 6" id="KW-0413">Isomerase</keyword>
<name>A0A2A4Z7U0_9PROT</name>
<dbReference type="PROSITE" id="PS50059">
    <property type="entry name" value="FKBP_PPIASE"/>
    <property type="match status" value="1"/>
</dbReference>
<reference evidence="9" key="2">
    <citation type="journal article" date="2018" name="ISME J.">
        <title>A dynamic microbial community with high functional redundancy inhabits the cold, oxic subseafloor aquifer.</title>
        <authorList>
            <person name="Tully B.J."/>
            <person name="Wheat C.G."/>
            <person name="Glazer B.T."/>
            <person name="Huber J.A."/>
        </authorList>
    </citation>
    <scope>NUCLEOTIDE SEQUENCE</scope>
    <source>
        <strain evidence="9">NORP83</strain>
    </source>
</reference>
<dbReference type="GO" id="GO:0006457">
    <property type="term" value="P:protein folding"/>
    <property type="evidence" value="ECO:0007669"/>
    <property type="project" value="InterPro"/>
</dbReference>
<evidence type="ECO:0000256" key="7">
    <source>
        <dbReference type="RuleBase" id="RU003915"/>
    </source>
</evidence>
<dbReference type="AlphaFoldDB" id="A0A2A4Z7U0"/>
<dbReference type="InterPro" id="IPR000774">
    <property type="entry name" value="PPIase_FKBP_N"/>
</dbReference>
<dbReference type="FunFam" id="3.10.50.40:FF:000045">
    <property type="entry name" value="Peptidyl-prolyl cis-trans isomerase"/>
    <property type="match status" value="1"/>
</dbReference>
<evidence type="ECO:0000256" key="5">
    <source>
        <dbReference type="ARBA" id="ARBA00023235"/>
    </source>
</evidence>
<comment type="catalytic activity">
    <reaction evidence="1 6 7">
        <text>[protein]-peptidylproline (omega=180) = [protein]-peptidylproline (omega=0)</text>
        <dbReference type="Rhea" id="RHEA:16237"/>
        <dbReference type="Rhea" id="RHEA-COMP:10747"/>
        <dbReference type="Rhea" id="RHEA-COMP:10748"/>
        <dbReference type="ChEBI" id="CHEBI:83833"/>
        <dbReference type="ChEBI" id="CHEBI:83834"/>
        <dbReference type="EC" id="5.2.1.8"/>
    </reaction>
</comment>
<protein>
    <recommendedName>
        <fullName evidence="7">Peptidyl-prolyl cis-trans isomerase</fullName>
        <ecNumber evidence="7">5.2.1.8</ecNumber>
    </recommendedName>
</protein>
<dbReference type="Pfam" id="PF00254">
    <property type="entry name" value="FKBP_C"/>
    <property type="match status" value="1"/>
</dbReference>
<gene>
    <name evidence="9" type="ORF">COB13_04880</name>
</gene>
<dbReference type="Gene3D" id="1.10.287.460">
    <property type="entry name" value="Peptidyl-prolyl cis-trans isomerase, FKBP-type, N-terminal domain"/>
    <property type="match status" value="1"/>
</dbReference>
<feature type="domain" description="PPIase FKBP-type" evidence="8">
    <location>
        <begin position="126"/>
        <end position="211"/>
    </location>
</feature>
<evidence type="ECO:0000256" key="3">
    <source>
        <dbReference type="ARBA" id="ARBA00022729"/>
    </source>
</evidence>
<comment type="similarity">
    <text evidence="2 7">Belongs to the FKBP-type PPIase family.</text>
</comment>
<dbReference type="GO" id="GO:0003755">
    <property type="term" value="F:peptidyl-prolyl cis-trans isomerase activity"/>
    <property type="evidence" value="ECO:0007669"/>
    <property type="project" value="UniProtKB-UniRule"/>
</dbReference>
<dbReference type="PANTHER" id="PTHR43811:SF23">
    <property type="entry name" value="FKBP-TYPE 22 KDA PEPTIDYL-PROLYL CIS-TRANS ISOMERASE"/>
    <property type="match status" value="1"/>
</dbReference>
<evidence type="ECO:0000256" key="2">
    <source>
        <dbReference type="ARBA" id="ARBA00006577"/>
    </source>
</evidence>
<keyword evidence="3" id="KW-0732">Signal</keyword>
<keyword evidence="4 6" id="KW-0697">Rotamase</keyword>
<evidence type="ECO:0000259" key="8">
    <source>
        <dbReference type="PROSITE" id="PS50059"/>
    </source>
</evidence>
<dbReference type="InterPro" id="IPR001179">
    <property type="entry name" value="PPIase_FKBP_dom"/>
</dbReference>
<dbReference type="PANTHER" id="PTHR43811">
    <property type="entry name" value="FKBP-TYPE PEPTIDYL-PROLYL CIS-TRANS ISOMERASE FKPA"/>
    <property type="match status" value="1"/>
</dbReference>
<dbReference type="Gene3D" id="3.10.50.40">
    <property type="match status" value="1"/>
</dbReference>
<dbReference type="InterPro" id="IPR036944">
    <property type="entry name" value="PPIase_FKBP_N_sf"/>
</dbReference>
<reference key="1">
    <citation type="submission" date="2017-08" db="EMBL/GenBank/DDBJ databases">
        <title>A dynamic microbial community with high functional redundancy inhabits the cold, oxic subseafloor aquifer.</title>
        <authorList>
            <person name="Tully B.J."/>
            <person name="Wheat C.G."/>
            <person name="Glazer B.T."/>
            <person name="Huber J.A."/>
        </authorList>
    </citation>
    <scope>NUCLEOTIDE SEQUENCE [LARGE SCALE GENOMIC DNA]</scope>
</reference>
<dbReference type="EMBL" id="NVUS01000004">
    <property type="protein sequence ID" value="PCJ02616.1"/>
    <property type="molecule type" value="Genomic_DNA"/>
</dbReference>
<dbReference type="InterPro" id="IPR046357">
    <property type="entry name" value="PPIase_dom_sf"/>
</dbReference>
<evidence type="ECO:0000256" key="1">
    <source>
        <dbReference type="ARBA" id="ARBA00000971"/>
    </source>
</evidence>